<reference evidence="3 4" key="1">
    <citation type="submission" date="2020-08" db="EMBL/GenBank/DDBJ databases">
        <title>Genomic Encyclopedia of Type Strains, Phase IV (KMG-IV): sequencing the most valuable type-strain genomes for metagenomic binning, comparative biology and taxonomic classification.</title>
        <authorList>
            <person name="Goeker M."/>
        </authorList>
    </citation>
    <scope>NUCLEOTIDE SEQUENCE [LARGE SCALE GENOMIC DNA]</scope>
    <source>
        <strain evidence="3 4">DSM 4737</strain>
    </source>
</reference>
<evidence type="ECO:0000313" key="3">
    <source>
        <dbReference type="EMBL" id="MBB5746300.1"/>
    </source>
</evidence>
<keyword evidence="1" id="KW-0812">Transmembrane</keyword>
<evidence type="ECO:0000259" key="2">
    <source>
        <dbReference type="Pfam" id="PF01757"/>
    </source>
</evidence>
<sequence>MVNRHNNFGTLRLLFASLVIASHTPELLDGDRSRELLTMLFGTLTFGGLAVNGFFLMSGYLITKSMDSDPDLVKFAVNRVARIVPGFFAAFWISILLVGPFVTMQPVYTGDLMIENLLGSLILRTPTVPGAFEPAPIHHVNGALWTIAWEFLCYMAVAALGVVGLLNRRFRSADGRRRWPDCVGCYPDGSSDPLADQHDDREQLSVRRCLRLWRYILSVPG</sequence>
<keyword evidence="1" id="KW-1133">Transmembrane helix</keyword>
<dbReference type="AlphaFoldDB" id="A0A7W9CIH6"/>
<feature type="transmembrane region" description="Helical" evidence="1">
    <location>
        <begin position="37"/>
        <end position="62"/>
    </location>
</feature>
<dbReference type="Pfam" id="PF01757">
    <property type="entry name" value="Acyl_transf_3"/>
    <property type="match status" value="1"/>
</dbReference>
<feature type="domain" description="Acyltransferase 3" evidence="2">
    <location>
        <begin position="11"/>
        <end position="171"/>
    </location>
</feature>
<dbReference type="RefSeq" id="WP_183213284.1">
    <property type="nucleotide sequence ID" value="NZ_JACHOR010000003.1"/>
</dbReference>
<dbReference type="InterPro" id="IPR002656">
    <property type="entry name" value="Acyl_transf_3_dom"/>
</dbReference>
<feature type="transmembrane region" description="Helical" evidence="1">
    <location>
        <begin position="143"/>
        <end position="167"/>
    </location>
</feature>
<organism evidence="3 4">
    <name type="scientific">Brevundimonas variabilis</name>
    <dbReference type="NCBI Taxonomy" id="74312"/>
    <lineage>
        <taxon>Bacteria</taxon>
        <taxon>Pseudomonadati</taxon>
        <taxon>Pseudomonadota</taxon>
        <taxon>Alphaproteobacteria</taxon>
        <taxon>Caulobacterales</taxon>
        <taxon>Caulobacteraceae</taxon>
        <taxon>Brevundimonas</taxon>
    </lineage>
</organism>
<keyword evidence="4" id="KW-1185">Reference proteome</keyword>
<dbReference type="EMBL" id="JACHOR010000003">
    <property type="protein sequence ID" value="MBB5746300.1"/>
    <property type="molecule type" value="Genomic_DNA"/>
</dbReference>
<proteinExistence type="predicted"/>
<gene>
    <name evidence="3" type="ORF">GGR13_001904</name>
</gene>
<keyword evidence="1" id="KW-0472">Membrane</keyword>
<name>A0A7W9CIH6_9CAUL</name>
<feature type="transmembrane region" description="Helical" evidence="1">
    <location>
        <begin position="83"/>
        <end position="103"/>
    </location>
</feature>
<comment type="caution">
    <text evidence="3">The sequence shown here is derived from an EMBL/GenBank/DDBJ whole genome shotgun (WGS) entry which is preliminary data.</text>
</comment>
<dbReference type="Proteomes" id="UP000545037">
    <property type="component" value="Unassembled WGS sequence"/>
</dbReference>
<accession>A0A7W9CIH6</accession>
<protein>
    <submittedName>
        <fullName evidence="3">Peptidoglycan/LPS O-acetylase OafA/YrhL</fullName>
    </submittedName>
</protein>
<dbReference type="GO" id="GO:0016747">
    <property type="term" value="F:acyltransferase activity, transferring groups other than amino-acyl groups"/>
    <property type="evidence" value="ECO:0007669"/>
    <property type="project" value="InterPro"/>
</dbReference>
<evidence type="ECO:0000256" key="1">
    <source>
        <dbReference type="SAM" id="Phobius"/>
    </source>
</evidence>
<evidence type="ECO:0000313" key="4">
    <source>
        <dbReference type="Proteomes" id="UP000545037"/>
    </source>
</evidence>